<feature type="compositionally biased region" description="Low complexity" evidence="1">
    <location>
        <begin position="138"/>
        <end position="158"/>
    </location>
</feature>
<proteinExistence type="predicted"/>
<protein>
    <submittedName>
        <fullName evidence="2">Uncharacterized protein</fullName>
    </submittedName>
</protein>
<keyword evidence="3" id="KW-1185">Reference proteome</keyword>
<reference evidence="3" key="1">
    <citation type="submission" date="2010-08" db="EMBL/GenBank/DDBJ databases">
        <authorList>
            <consortium name="Caenorhabditis japonica Sequencing Consortium"/>
            <person name="Wilson R.K."/>
        </authorList>
    </citation>
    <scope>NUCLEOTIDE SEQUENCE [LARGE SCALE GENOMIC DNA]</scope>
    <source>
        <strain evidence="3">DF5081</strain>
    </source>
</reference>
<dbReference type="Proteomes" id="UP000005237">
    <property type="component" value="Unassembled WGS sequence"/>
</dbReference>
<feature type="region of interest" description="Disordered" evidence="1">
    <location>
        <begin position="107"/>
        <end position="158"/>
    </location>
</feature>
<name>A0A8R1E2G7_CAEJA</name>
<evidence type="ECO:0000313" key="3">
    <source>
        <dbReference type="Proteomes" id="UP000005237"/>
    </source>
</evidence>
<evidence type="ECO:0000313" key="2">
    <source>
        <dbReference type="EnsemblMetazoa" id="CJA19228.1"/>
    </source>
</evidence>
<dbReference type="AlphaFoldDB" id="A0A8R1E2G7"/>
<reference evidence="2" key="2">
    <citation type="submission" date="2022-06" db="UniProtKB">
        <authorList>
            <consortium name="EnsemblMetazoa"/>
        </authorList>
    </citation>
    <scope>IDENTIFICATION</scope>
    <source>
        <strain evidence="2">DF5081</strain>
    </source>
</reference>
<sequence length="158" mass="17347">MNKEQKSIGVFELLEHLKDSVEQKCEILPLDTPTLHFKDTTTAQGDKNNMSFVELDKGILLPLKAKPHMRQTKTLAALYETDSEDEEILFSIEMMKRLRKKEMATVMNQQNASSSLTAAAAGAVDVETNSEKSAQGTSSCSSSSSKPQPSVSPPLSDR</sequence>
<organism evidence="2 3">
    <name type="scientific">Caenorhabditis japonica</name>
    <dbReference type="NCBI Taxonomy" id="281687"/>
    <lineage>
        <taxon>Eukaryota</taxon>
        <taxon>Metazoa</taxon>
        <taxon>Ecdysozoa</taxon>
        <taxon>Nematoda</taxon>
        <taxon>Chromadorea</taxon>
        <taxon>Rhabditida</taxon>
        <taxon>Rhabditina</taxon>
        <taxon>Rhabditomorpha</taxon>
        <taxon>Rhabditoidea</taxon>
        <taxon>Rhabditidae</taxon>
        <taxon>Peloderinae</taxon>
        <taxon>Caenorhabditis</taxon>
    </lineage>
</organism>
<evidence type="ECO:0000256" key="1">
    <source>
        <dbReference type="SAM" id="MobiDB-lite"/>
    </source>
</evidence>
<dbReference type="EnsemblMetazoa" id="CJA19228.1">
    <property type="protein sequence ID" value="CJA19228.1"/>
    <property type="gene ID" value="WBGene00138434"/>
</dbReference>
<feature type="compositionally biased region" description="Low complexity" evidence="1">
    <location>
        <begin position="112"/>
        <end position="123"/>
    </location>
</feature>
<accession>A0A8R1E2G7</accession>